<evidence type="ECO:0000256" key="3">
    <source>
        <dbReference type="ARBA" id="ARBA00022502"/>
    </source>
</evidence>
<sequence>MEGCKGAEKAVHFTVRVSSLLKWTSCLPLGATLFSVLWSVAFDFERSTATHCKVYNLLPTISSAIGGFTPQRYVWRICIAMHVTQRVMIALAYYSFHTSVPAPTSQHLYNTLAAVNSLLHVVEIVSLVGLSMISSTENGTVHENLFICFMVTGLSYMLLTIVLMRWARFSNDRQPSVQDVTSLRYKTNLFLLNIATFGIAVYFYFRHNAHCEPGVYTLYAGLEYVVVLTNILFHSTCCLDFRDYDFGVVRRDLVPHEKEE</sequence>
<dbReference type="Pfam" id="PF10277">
    <property type="entry name" value="Frag1"/>
    <property type="match status" value="1"/>
</dbReference>
<evidence type="ECO:0000256" key="1">
    <source>
        <dbReference type="ARBA" id="ARBA00004653"/>
    </source>
</evidence>
<dbReference type="Proteomes" id="UP001519460">
    <property type="component" value="Unassembled WGS sequence"/>
</dbReference>
<dbReference type="EMBL" id="JACVVK020000066">
    <property type="protein sequence ID" value="KAK7496507.1"/>
    <property type="molecule type" value="Genomic_DNA"/>
</dbReference>
<keyword evidence="7 8" id="KW-0472">Membrane</keyword>
<gene>
    <name evidence="10" type="ORF">BaRGS_00012159</name>
</gene>
<evidence type="ECO:0000256" key="8">
    <source>
        <dbReference type="SAM" id="Phobius"/>
    </source>
</evidence>
<organism evidence="10 11">
    <name type="scientific">Batillaria attramentaria</name>
    <dbReference type="NCBI Taxonomy" id="370345"/>
    <lineage>
        <taxon>Eukaryota</taxon>
        <taxon>Metazoa</taxon>
        <taxon>Spiralia</taxon>
        <taxon>Lophotrochozoa</taxon>
        <taxon>Mollusca</taxon>
        <taxon>Gastropoda</taxon>
        <taxon>Caenogastropoda</taxon>
        <taxon>Sorbeoconcha</taxon>
        <taxon>Cerithioidea</taxon>
        <taxon>Batillariidae</taxon>
        <taxon>Batillaria</taxon>
    </lineage>
</organism>
<reference evidence="10 11" key="1">
    <citation type="journal article" date="2023" name="Sci. Data">
        <title>Genome assembly of the Korean intertidal mud-creeper Batillaria attramentaria.</title>
        <authorList>
            <person name="Patra A.K."/>
            <person name="Ho P.T."/>
            <person name="Jun S."/>
            <person name="Lee S.J."/>
            <person name="Kim Y."/>
            <person name="Won Y.J."/>
        </authorList>
    </citation>
    <scope>NUCLEOTIDE SEQUENCE [LARGE SCALE GENOMIC DNA]</scope>
    <source>
        <strain evidence="10">Wonlab-2016</strain>
    </source>
</reference>
<accession>A0ABD0LAV6</accession>
<comment type="similarity">
    <text evidence="2">Belongs to the PGAP2 family.</text>
</comment>
<evidence type="ECO:0000256" key="5">
    <source>
        <dbReference type="ARBA" id="ARBA00022989"/>
    </source>
</evidence>
<dbReference type="PANTHER" id="PTHR12892:SF11">
    <property type="entry name" value="POST-GPI ATTACHMENT TO PROTEINS FACTOR 2"/>
    <property type="match status" value="1"/>
</dbReference>
<dbReference type="PANTHER" id="PTHR12892">
    <property type="entry name" value="FGF RECEPTOR ACTIVATING PROTEIN 1"/>
    <property type="match status" value="1"/>
</dbReference>
<dbReference type="GO" id="GO:0000139">
    <property type="term" value="C:Golgi membrane"/>
    <property type="evidence" value="ECO:0007669"/>
    <property type="project" value="UniProtKB-SubCell"/>
</dbReference>
<dbReference type="InterPro" id="IPR019402">
    <property type="entry name" value="CWH43_N"/>
</dbReference>
<feature type="domain" description="CWH43-like N-terminal" evidence="9">
    <location>
        <begin position="19"/>
        <end position="243"/>
    </location>
</feature>
<keyword evidence="4 8" id="KW-0812">Transmembrane</keyword>
<evidence type="ECO:0000256" key="6">
    <source>
        <dbReference type="ARBA" id="ARBA00023034"/>
    </source>
</evidence>
<protein>
    <recommendedName>
        <fullName evidence="9">CWH43-like N-terminal domain-containing protein</fullName>
    </recommendedName>
</protein>
<comment type="caution">
    <text evidence="10">The sequence shown here is derived from an EMBL/GenBank/DDBJ whole genome shotgun (WGS) entry which is preliminary data.</text>
</comment>
<keyword evidence="5 8" id="KW-1133">Transmembrane helix</keyword>
<feature type="transmembrane region" description="Helical" evidence="8">
    <location>
        <begin position="20"/>
        <end position="41"/>
    </location>
</feature>
<dbReference type="GO" id="GO:0006506">
    <property type="term" value="P:GPI anchor biosynthetic process"/>
    <property type="evidence" value="ECO:0007669"/>
    <property type="project" value="UniProtKB-KW"/>
</dbReference>
<keyword evidence="3" id="KW-0337">GPI-anchor biosynthesis</keyword>
<evidence type="ECO:0000256" key="7">
    <source>
        <dbReference type="ARBA" id="ARBA00023136"/>
    </source>
</evidence>
<name>A0ABD0LAV6_9CAEN</name>
<feature type="transmembrane region" description="Helical" evidence="8">
    <location>
        <begin position="108"/>
        <end position="133"/>
    </location>
</feature>
<evidence type="ECO:0000256" key="4">
    <source>
        <dbReference type="ARBA" id="ARBA00022692"/>
    </source>
</evidence>
<keyword evidence="11" id="KW-1185">Reference proteome</keyword>
<feature type="transmembrane region" description="Helical" evidence="8">
    <location>
        <begin position="187"/>
        <end position="205"/>
    </location>
</feature>
<feature type="transmembrane region" description="Helical" evidence="8">
    <location>
        <begin position="145"/>
        <end position="167"/>
    </location>
</feature>
<keyword evidence="6" id="KW-0333">Golgi apparatus</keyword>
<evidence type="ECO:0000313" key="10">
    <source>
        <dbReference type="EMBL" id="KAK7496507.1"/>
    </source>
</evidence>
<dbReference type="AlphaFoldDB" id="A0ABD0LAV6"/>
<feature type="transmembrane region" description="Helical" evidence="8">
    <location>
        <begin position="73"/>
        <end position="96"/>
    </location>
</feature>
<evidence type="ECO:0000313" key="11">
    <source>
        <dbReference type="Proteomes" id="UP001519460"/>
    </source>
</evidence>
<dbReference type="InterPro" id="IPR039545">
    <property type="entry name" value="PGAP2"/>
</dbReference>
<evidence type="ECO:0000259" key="9">
    <source>
        <dbReference type="Pfam" id="PF10277"/>
    </source>
</evidence>
<comment type="subcellular location">
    <subcellularLocation>
        <location evidence="1">Golgi apparatus membrane</location>
        <topology evidence="1">Multi-pass membrane protein</topology>
    </subcellularLocation>
</comment>
<evidence type="ECO:0000256" key="2">
    <source>
        <dbReference type="ARBA" id="ARBA00007414"/>
    </source>
</evidence>
<proteinExistence type="inferred from homology"/>